<gene>
    <name evidence="2" type="ORF">HU200_039792</name>
</gene>
<accession>A0A835EJ97</accession>
<dbReference type="EMBL" id="JACEFO010001947">
    <property type="protein sequence ID" value="KAF8692189.1"/>
    <property type="molecule type" value="Genomic_DNA"/>
</dbReference>
<feature type="compositionally biased region" description="Pro residues" evidence="1">
    <location>
        <begin position="39"/>
        <end position="48"/>
    </location>
</feature>
<comment type="caution">
    <text evidence="2">The sequence shown here is derived from an EMBL/GenBank/DDBJ whole genome shotgun (WGS) entry which is preliminary data.</text>
</comment>
<evidence type="ECO:0000313" key="3">
    <source>
        <dbReference type="Proteomes" id="UP000636709"/>
    </source>
</evidence>
<keyword evidence="3" id="KW-1185">Reference proteome</keyword>
<sequence length="55" mass="6158">MASLQLIGVIEFECSSQREHNMWTKGVDEWSSSRASSPLPTPGSTPPEPDGRWRQ</sequence>
<evidence type="ECO:0000256" key="1">
    <source>
        <dbReference type="SAM" id="MobiDB-lite"/>
    </source>
</evidence>
<dbReference type="AlphaFoldDB" id="A0A835EJ97"/>
<dbReference type="Proteomes" id="UP000636709">
    <property type="component" value="Unassembled WGS sequence"/>
</dbReference>
<protein>
    <submittedName>
        <fullName evidence="2">Uncharacterized protein</fullName>
    </submittedName>
</protein>
<reference evidence="2" key="1">
    <citation type="submission" date="2020-07" db="EMBL/GenBank/DDBJ databases">
        <title>Genome sequence and genetic diversity analysis of an under-domesticated orphan crop, white fonio (Digitaria exilis).</title>
        <authorList>
            <person name="Bennetzen J.L."/>
            <person name="Chen S."/>
            <person name="Ma X."/>
            <person name="Wang X."/>
            <person name="Yssel A.E.J."/>
            <person name="Chaluvadi S.R."/>
            <person name="Johnson M."/>
            <person name="Gangashetty P."/>
            <person name="Hamidou F."/>
            <person name="Sanogo M.D."/>
            <person name="Zwaenepoel A."/>
            <person name="Wallace J."/>
            <person name="Van De Peer Y."/>
            <person name="Van Deynze A."/>
        </authorList>
    </citation>
    <scope>NUCLEOTIDE SEQUENCE</scope>
    <source>
        <tissue evidence="2">Leaves</tissue>
    </source>
</reference>
<proteinExistence type="predicted"/>
<name>A0A835EJ97_9POAL</name>
<evidence type="ECO:0000313" key="2">
    <source>
        <dbReference type="EMBL" id="KAF8692189.1"/>
    </source>
</evidence>
<organism evidence="2 3">
    <name type="scientific">Digitaria exilis</name>
    <dbReference type="NCBI Taxonomy" id="1010633"/>
    <lineage>
        <taxon>Eukaryota</taxon>
        <taxon>Viridiplantae</taxon>
        <taxon>Streptophyta</taxon>
        <taxon>Embryophyta</taxon>
        <taxon>Tracheophyta</taxon>
        <taxon>Spermatophyta</taxon>
        <taxon>Magnoliopsida</taxon>
        <taxon>Liliopsida</taxon>
        <taxon>Poales</taxon>
        <taxon>Poaceae</taxon>
        <taxon>PACMAD clade</taxon>
        <taxon>Panicoideae</taxon>
        <taxon>Panicodae</taxon>
        <taxon>Paniceae</taxon>
        <taxon>Anthephorinae</taxon>
        <taxon>Digitaria</taxon>
    </lineage>
</organism>
<feature type="region of interest" description="Disordered" evidence="1">
    <location>
        <begin position="23"/>
        <end position="55"/>
    </location>
</feature>